<name>A0AAU8FSY4_9BACT</name>
<reference evidence="1" key="1">
    <citation type="submission" date="2024-06" db="EMBL/GenBank/DDBJ databases">
        <title>Sequencing and assembly of the genome of Dyadobacter sp. strain 676, a symbiont of Cyamopsis tetragonoloba.</title>
        <authorList>
            <person name="Guro P."/>
            <person name="Sazanova A."/>
            <person name="Kuznetsova I."/>
            <person name="Belimov A."/>
            <person name="Safronova V."/>
        </authorList>
    </citation>
    <scope>NUCLEOTIDE SEQUENCE</scope>
    <source>
        <strain evidence="1">676</strain>
    </source>
</reference>
<dbReference type="EMBL" id="CP159289">
    <property type="protein sequence ID" value="XCH27082.1"/>
    <property type="molecule type" value="Genomic_DNA"/>
</dbReference>
<dbReference type="InterPro" id="IPR043504">
    <property type="entry name" value="Peptidase_S1_PA_chymotrypsin"/>
</dbReference>
<accession>A0AAU8FSY4</accession>
<protein>
    <recommendedName>
        <fullName evidence="2">Trypsin-like peptidase domain-containing protein</fullName>
    </recommendedName>
</protein>
<dbReference type="AlphaFoldDB" id="A0AAU8FSY4"/>
<dbReference type="InterPro" id="IPR009003">
    <property type="entry name" value="Peptidase_S1_PA"/>
</dbReference>
<organism evidence="1">
    <name type="scientific">Dyadobacter sp. 676</name>
    <dbReference type="NCBI Taxonomy" id="3088362"/>
    <lineage>
        <taxon>Bacteria</taxon>
        <taxon>Pseudomonadati</taxon>
        <taxon>Bacteroidota</taxon>
        <taxon>Cytophagia</taxon>
        <taxon>Cytophagales</taxon>
        <taxon>Spirosomataceae</taxon>
        <taxon>Dyadobacter</taxon>
    </lineage>
</organism>
<proteinExistence type="predicted"/>
<dbReference type="RefSeq" id="WP_353722344.1">
    <property type="nucleotide sequence ID" value="NZ_CP159289.1"/>
</dbReference>
<sequence length="144" mass="15543">MVPIGEIRGNAFLGFGSQIFTIGYPAGLRLETSNYPIAKAGFIASSLSGNIEIATSIKNRLGVNIVKKLSTKFFLVDGLIIGGNSGGPIICPKDFYQSVDKNEQLVINYRVANLIIGIVSFGWPNTGLTVIYPCDFILELINDN</sequence>
<dbReference type="Gene3D" id="2.40.10.10">
    <property type="entry name" value="Trypsin-like serine proteases"/>
    <property type="match status" value="1"/>
</dbReference>
<evidence type="ECO:0008006" key="2">
    <source>
        <dbReference type="Google" id="ProtNLM"/>
    </source>
</evidence>
<evidence type="ECO:0000313" key="1">
    <source>
        <dbReference type="EMBL" id="XCH27082.1"/>
    </source>
</evidence>
<dbReference type="SUPFAM" id="SSF50494">
    <property type="entry name" value="Trypsin-like serine proteases"/>
    <property type="match status" value="1"/>
</dbReference>
<gene>
    <name evidence="1" type="ORF">ABV298_12040</name>
</gene>